<evidence type="ECO:0000256" key="1">
    <source>
        <dbReference type="SAM" id="MobiDB-lite"/>
    </source>
</evidence>
<feature type="compositionally biased region" description="Basic and acidic residues" evidence="1">
    <location>
        <begin position="83"/>
        <end position="94"/>
    </location>
</feature>
<gene>
    <name evidence="2" type="ORF">H1R20_g2783</name>
</gene>
<name>A0A9W8JEH4_9AGAR</name>
<evidence type="ECO:0000313" key="3">
    <source>
        <dbReference type="Proteomes" id="UP001140091"/>
    </source>
</evidence>
<keyword evidence="3" id="KW-1185">Reference proteome</keyword>
<comment type="caution">
    <text evidence="2">The sequence shown here is derived from an EMBL/GenBank/DDBJ whole genome shotgun (WGS) entry which is preliminary data.</text>
</comment>
<accession>A0A9W8JEH4</accession>
<sequence length="128" mass="14145">MSDPRVYDNLASPPLPFLLEHAEAYLAKVKPASDAILQALEDSRQDEALITVGGSPLTAIREVHEDGSDLLIGDMKIEPSEARARSFTKDYSREGEDDNLGKEANAVEPVKDETEWNIGCEMRSLLRC</sequence>
<dbReference type="AlphaFoldDB" id="A0A9W8JEH4"/>
<dbReference type="OrthoDB" id="630895at2759"/>
<protein>
    <submittedName>
        <fullName evidence="2">Uncharacterized protein</fullName>
    </submittedName>
</protein>
<reference evidence="2" key="1">
    <citation type="submission" date="2022-06" db="EMBL/GenBank/DDBJ databases">
        <title>Genome Sequence of Candolleomyces eurysporus.</title>
        <authorList>
            <person name="Buettner E."/>
        </authorList>
    </citation>
    <scope>NUCLEOTIDE SEQUENCE</scope>
    <source>
        <strain evidence="2">VTCC 930004</strain>
    </source>
</reference>
<feature type="non-terminal residue" evidence="2">
    <location>
        <position position="1"/>
    </location>
</feature>
<proteinExistence type="predicted"/>
<organism evidence="2 3">
    <name type="scientific">Candolleomyces eurysporus</name>
    <dbReference type="NCBI Taxonomy" id="2828524"/>
    <lineage>
        <taxon>Eukaryota</taxon>
        <taxon>Fungi</taxon>
        <taxon>Dikarya</taxon>
        <taxon>Basidiomycota</taxon>
        <taxon>Agaricomycotina</taxon>
        <taxon>Agaricomycetes</taxon>
        <taxon>Agaricomycetidae</taxon>
        <taxon>Agaricales</taxon>
        <taxon>Agaricineae</taxon>
        <taxon>Psathyrellaceae</taxon>
        <taxon>Candolleomyces</taxon>
    </lineage>
</organism>
<feature type="region of interest" description="Disordered" evidence="1">
    <location>
        <begin position="83"/>
        <end position="105"/>
    </location>
</feature>
<dbReference type="Proteomes" id="UP001140091">
    <property type="component" value="Unassembled WGS sequence"/>
</dbReference>
<evidence type="ECO:0000313" key="2">
    <source>
        <dbReference type="EMBL" id="KAJ2934346.1"/>
    </source>
</evidence>
<dbReference type="EMBL" id="JANBPK010000720">
    <property type="protein sequence ID" value="KAJ2934346.1"/>
    <property type="molecule type" value="Genomic_DNA"/>
</dbReference>